<comment type="caution">
    <text evidence="2">The sequence shown here is derived from an EMBL/GenBank/DDBJ whole genome shotgun (WGS) entry which is preliminary data.</text>
</comment>
<feature type="compositionally biased region" description="Basic and acidic residues" evidence="1">
    <location>
        <begin position="41"/>
        <end position="50"/>
    </location>
</feature>
<feature type="compositionally biased region" description="Polar residues" evidence="1">
    <location>
        <begin position="51"/>
        <end position="63"/>
    </location>
</feature>
<organism evidence="2 3">
    <name type="scientific">Zizania palustris</name>
    <name type="common">Northern wild rice</name>
    <dbReference type="NCBI Taxonomy" id="103762"/>
    <lineage>
        <taxon>Eukaryota</taxon>
        <taxon>Viridiplantae</taxon>
        <taxon>Streptophyta</taxon>
        <taxon>Embryophyta</taxon>
        <taxon>Tracheophyta</taxon>
        <taxon>Spermatophyta</taxon>
        <taxon>Magnoliopsida</taxon>
        <taxon>Liliopsida</taxon>
        <taxon>Poales</taxon>
        <taxon>Poaceae</taxon>
        <taxon>BOP clade</taxon>
        <taxon>Oryzoideae</taxon>
        <taxon>Oryzeae</taxon>
        <taxon>Zizaniinae</taxon>
        <taxon>Zizania</taxon>
    </lineage>
</organism>
<evidence type="ECO:0000313" key="3">
    <source>
        <dbReference type="Proteomes" id="UP000729402"/>
    </source>
</evidence>
<sequence>MLALVHSVENAMQEVVPLQMPQATLPRPPIRFLYSRRNQKADDVNRKGKEISNSPSAIASTSKGGKGKEVLPDKPTLQDFMNVSLDNGKQFSDLSFGQINFATTHYCGLTAQQVTLAKLMTDEGLHIQLAKVTTSTPGDASNVPK</sequence>
<accession>A0A8J5WJP3</accession>
<gene>
    <name evidence="2" type="ORF">GUJ93_ZPchr0011g28732</name>
</gene>
<proteinExistence type="predicted"/>
<protein>
    <submittedName>
        <fullName evidence="2">Uncharacterized protein</fullName>
    </submittedName>
</protein>
<evidence type="ECO:0000313" key="2">
    <source>
        <dbReference type="EMBL" id="KAG8089751.1"/>
    </source>
</evidence>
<name>A0A8J5WJP3_ZIZPA</name>
<feature type="region of interest" description="Disordered" evidence="1">
    <location>
        <begin position="41"/>
        <end position="74"/>
    </location>
</feature>
<dbReference type="AlphaFoldDB" id="A0A8J5WJP3"/>
<evidence type="ECO:0000256" key="1">
    <source>
        <dbReference type="SAM" id="MobiDB-lite"/>
    </source>
</evidence>
<keyword evidence="3" id="KW-1185">Reference proteome</keyword>
<reference evidence="2" key="1">
    <citation type="journal article" date="2021" name="bioRxiv">
        <title>Whole Genome Assembly and Annotation of Northern Wild Rice, Zizania palustris L., Supports a Whole Genome Duplication in the Zizania Genus.</title>
        <authorList>
            <person name="Haas M."/>
            <person name="Kono T."/>
            <person name="Macchietto M."/>
            <person name="Millas R."/>
            <person name="McGilp L."/>
            <person name="Shao M."/>
            <person name="Duquette J."/>
            <person name="Hirsch C.N."/>
            <person name="Kimball J."/>
        </authorList>
    </citation>
    <scope>NUCLEOTIDE SEQUENCE</scope>
    <source>
        <tissue evidence="2">Fresh leaf tissue</tissue>
    </source>
</reference>
<reference evidence="2" key="2">
    <citation type="submission" date="2021-02" db="EMBL/GenBank/DDBJ databases">
        <authorList>
            <person name="Kimball J.A."/>
            <person name="Haas M.W."/>
            <person name="Macchietto M."/>
            <person name="Kono T."/>
            <person name="Duquette J."/>
            <person name="Shao M."/>
        </authorList>
    </citation>
    <scope>NUCLEOTIDE SEQUENCE</scope>
    <source>
        <tissue evidence="2">Fresh leaf tissue</tissue>
    </source>
</reference>
<dbReference type="Proteomes" id="UP000729402">
    <property type="component" value="Unassembled WGS sequence"/>
</dbReference>
<dbReference type="EMBL" id="JAAALK010000081">
    <property type="protein sequence ID" value="KAG8089751.1"/>
    <property type="molecule type" value="Genomic_DNA"/>
</dbReference>